<reference evidence="2" key="1">
    <citation type="submission" date="2015-05" db="UniProtKB">
        <authorList>
            <consortium name="EnsemblMetazoa"/>
        </authorList>
    </citation>
    <scope>IDENTIFICATION</scope>
</reference>
<dbReference type="Proteomes" id="UP000015103">
    <property type="component" value="Unassembled WGS sequence"/>
</dbReference>
<keyword evidence="3" id="KW-1185">Reference proteome</keyword>
<evidence type="ECO:0000256" key="1">
    <source>
        <dbReference type="SAM" id="MobiDB-lite"/>
    </source>
</evidence>
<protein>
    <submittedName>
        <fullName evidence="2">Uncharacterized protein</fullName>
    </submittedName>
</protein>
<dbReference type="EnsemblMetazoa" id="RPRC003637-RA">
    <property type="protein sequence ID" value="RPRC003637-PA"/>
    <property type="gene ID" value="RPRC003637"/>
</dbReference>
<evidence type="ECO:0000313" key="2">
    <source>
        <dbReference type="EnsemblMetazoa" id="RPRC003637-PA"/>
    </source>
</evidence>
<dbReference type="RefSeq" id="XP_073980469.1">
    <property type="nucleotide sequence ID" value="XM_074124368.1"/>
</dbReference>
<sequence length="153" mass="17362">MQKKHSKRSSQKPVDLGMIDPKALEDNIGRMSLSSKDEDEEETPKESPSFKKLSTAAKGIKSVHAQVRSPKTTDPSKYRDNNCPGKLNQIDALLDSIENEIALIKTMLMSANDKNERFSDRMSSLKFQINKMSQNFKNFKRKSKPKSTEIDIN</sequence>
<evidence type="ECO:0000313" key="3">
    <source>
        <dbReference type="Proteomes" id="UP000015103"/>
    </source>
</evidence>
<feature type="region of interest" description="Disordered" evidence="1">
    <location>
        <begin position="1"/>
        <end position="83"/>
    </location>
</feature>
<dbReference type="GeneID" id="141452335"/>
<dbReference type="HOGENOM" id="CLU_1715501_0_0_1"/>
<dbReference type="EMBL" id="ACPB03024397">
    <property type="status" value="NOT_ANNOTATED_CDS"/>
    <property type="molecule type" value="Genomic_DNA"/>
</dbReference>
<proteinExistence type="predicted"/>
<dbReference type="VEuPathDB" id="VectorBase:RPRC003637"/>
<organism evidence="2 3">
    <name type="scientific">Rhodnius prolixus</name>
    <name type="common">Triatomid bug</name>
    <dbReference type="NCBI Taxonomy" id="13249"/>
    <lineage>
        <taxon>Eukaryota</taxon>
        <taxon>Metazoa</taxon>
        <taxon>Ecdysozoa</taxon>
        <taxon>Arthropoda</taxon>
        <taxon>Hexapoda</taxon>
        <taxon>Insecta</taxon>
        <taxon>Pterygota</taxon>
        <taxon>Neoptera</taxon>
        <taxon>Paraneoptera</taxon>
        <taxon>Hemiptera</taxon>
        <taxon>Heteroptera</taxon>
        <taxon>Panheteroptera</taxon>
        <taxon>Cimicomorpha</taxon>
        <taxon>Reduviidae</taxon>
        <taxon>Triatominae</taxon>
        <taxon>Rhodnius</taxon>
    </lineage>
</organism>
<name>T1HHW4_RHOPR</name>
<dbReference type="InParanoid" id="T1HHW4"/>
<accession>T1HHW4</accession>
<dbReference type="AlphaFoldDB" id="T1HHW4"/>
<feature type="compositionally biased region" description="Basic residues" evidence="1">
    <location>
        <begin position="1"/>
        <end position="10"/>
    </location>
</feature>